<gene>
    <name evidence="1" type="ORF">N7482_002919</name>
</gene>
<accession>A0A9W9IIN0</accession>
<dbReference type="GeneID" id="81424220"/>
<protein>
    <submittedName>
        <fullName evidence="1">Uncharacterized protein</fullName>
    </submittedName>
</protein>
<evidence type="ECO:0000313" key="2">
    <source>
        <dbReference type="Proteomes" id="UP001149163"/>
    </source>
</evidence>
<comment type="caution">
    <text evidence="1">The sequence shown here is derived from an EMBL/GenBank/DDBJ whole genome shotgun (WGS) entry which is preliminary data.</text>
</comment>
<evidence type="ECO:0000313" key="1">
    <source>
        <dbReference type="EMBL" id="KAJ5177042.1"/>
    </source>
</evidence>
<proteinExistence type="predicted"/>
<dbReference type="Proteomes" id="UP001149163">
    <property type="component" value="Unassembled WGS sequence"/>
</dbReference>
<sequence length="309" mass="36609">MMDWPPLEEMQSNAHKYLGLSVEDLVQKAALSPDSLTYPECHLMYDCFRILRYDGHSAKKQAEAAILTSEELQALRNLDKVYYEKQKKQFGENQAKLEAERQQRPEHMPKEWVEKIIDNKRWGYVLYRHRAMDGWEDFKALLDGVLAMPLFGVTGFQEIQDSKVAEFVEFKPKDDDEEELDYLRQEFRNRREGGDLRPGILGNVFLLLTDEARLACGTAGTEQFWGYIWAIDPDWSLSEADEDGYDGRLRINITQVFWRFYEFMSTGNFTLKDIWRDFHDVNLTKTYICDKEPIAWHFTNLERPKWPYW</sequence>
<reference evidence="1" key="1">
    <citation type="submission" date="2022-11" db="EMBL/GenBank/DDBJ databases">
        <authorList>
            <person name="Petersen C."/>
        </authorList>
    </citation>
    <scope>NUCLEOTIDE SEQUENCE</scope>
    <source>
        <strain evidence="1">IBT 26290</strain>
    </source>
</reference>
<dbReference type="AlphaFoldDB" id="A0A9W9IIN0"/>
<dbReference type="RefSeq" id="XP_056548650.1">
    <property type="nucleotide sequence ID" value="XM_056685044.1"/>
</dbReference>
<dbReference type="OrthoDB" id="4777915at2759"/>
<dbReference type="EMBL" id="JAPQKN010000001">
    <property type="protein sequence ID" value="KAJ5177042.1"/>
    <property type="molecule type" value="Genomic_DNA"/>
</dbReference>
<organism evidence="1 2">
    <name type="scientific">Penicillium canariense</name>
    <dbReference type="NCBI Taxonomy" id="189055"/>
    <lineage>
        <taxon>Eukaryota</taxon>
        <taxon>Fungi</taxon>
        <taxon>Dikarya</taxon>
        <taxon>Ascomycota</taxon>
        <taxon>Pezizomycotina</taxon>
        <taxon>Eurotiomycetes</taxon>
        <taxon>Eurotiomycetidae</taxon>
        <taxon>Eurotiales</taxon>
        <taxon>Aspergillaceae</taxon>
        <taxon>Penicillium</taxon>
    </lineage>
</organism>
<name>A0A9W9IIN0_9EURO</name>
<reference evidence="1" key="2">
    <citation type="journal article" date="2023" name="IMA Fungus">
        <title>Comparative genomic study of the Penicillium genus elucidates a diverse pangenome and 15 lateral gene transfer events.</title>
        <authorList>
            <person name="Petersen C."/>
            <person name="Sorensen T."/>
            <person name="Nielsen M.R."/>
            <person name="Sondergaard T.E."/>
            <person name="Sorensen J.L."/>
            <person name="Fitzpatrick D.A."/>
            <person name="Frisvad J.C."/>
            <person name="Nielsen K.L."/>
        </authorList>
    </citation>
    <scope>NUCLEOTIDE SEQUENCE</scope>
    <source>
        <strain evidence="1">IBT 26290</strain>
    </source>
</reference>
<keyword evidence="2" id="KW-1185">Reference proteome</keyword>